<dbReference type="AlphaFoldDB" id="A0A519BFJ7"/>
<proteinExistence type="predicted"/>
<dbReference type="GO" id="GO:0032259">
    <property type="term" value="P:methylation"/>
    <property type="evidence" value="ECO:0007669"/>
    <property type="project" value="UniProtKB-KW"/>
</dbReference>
<dbReference type="PANTHER" id="PTHR43861">
    <property type="entry name" value="TRANS-ACONITATE 2-METHYLTRANSFERASE-RELATED"/>
    <property type="match status" value="1"/>
</dbReference>
<dbReference type="InterPro" id="IPR025714">
    <property type="entry name" value="Methyltranfer_dom"/>
</dbReference>
<comment type="caution">
    <text evidence="2">The sequence shown here is derived from an EMBL/GenBank/DDBJ whole genome shotgun (WGS) entry which is preliminary data.</text>
</comment>
<dbReference type="InterPro" id="IPR029063">
    <property type="entry name" value="SAM-dependent_MTases_sf"/>
</dbReference>
<dbReference type="InterPro" id="IPR023149">
    <property type="entry name" value="Trans_acon_MeTrfase_C"/>
</dbReference>
<evidence type="ECO:0000313" key="2">
    <source>
        <dbReference type="EMBL" id="RZD16040.1"/>
    </source>
</evidence>
<dbReference type="PANTHER" id="PTHR43861:SF1">
    <property type="entry name" value="TRANS-ACONITATE 2-METHYLTRANSFERASE"/>
    <property type="match status" value="1"/>
</dbReference>
<keyword evidence="2" id="KW-0489">Methyltransferase</keyword>
<keyword evidence="2" id="KW-0808">Transferase</keyword>
<dbReference type="EMBL" id="SGBC01000003">
    <property type="protein sequence ID" value="RZD16040.1"/>
    <property type="molecule type" value="Genomic_DNA"/>
</dbReference>
<evidence type="ECO:0000313" key="3">
    <source>
        <dbReference type="Proteomes" id="UP000316562"/>
    </source>
</evidence>
<dbReference type="Gene3D" id="3.40.50.150">
    <property type="entry name" value="Vaccinia Virus protein VP39"/>
    <property type="match status" value="1"/>
</dbReference>
<sequence>MKDNWNAEDYAKNSQCQLQLGEELIEKLSLTGNESLLDIGCGDGKITAKLSKILKNGEVVGIDASENLINFASKEFPNDKFQNLTFYQIDACAINFSEKFDIAFSNACLHWVKDHSGVLGKVRACLEPKGRILFQMGGRGNVGEVLNAVKLVSSKENWSMYFDNFVTPYYFYDIKDYEIWLSENHFKPLRLELIEKNIKHPSEESFKGWLRTTWFPFTDRLPEALRETFLDAISETYKIKHPADKSGGINVKMVRLEVEAYAV</sequence>
<feature type="domain" description="Methyltransferase" evidence="1">
    <location>
        <begin position="32"/>
        <end position="137"/>
    </location>
</feature>
<dbReference type="Proteomes" id="UP000316562">
    <property type="component" value="Unassembled WGS sequence"/>
</dbReference>
<dbReference type="CDD" id="cd02440">
    <property type="entry name" value="AdoMet_MTases"/>
    <property type="match status" value="1"/>
</dbReference>
<protein>
    <submittedName>
        <fullName evidence="2">Methyltransferase domain-containing protein</fullName>
    </submittedName>
</protein>
<dbReference type="Gene3D" id="1.10.150.290">
    <property type="entry name" value="S-adenosyl-L-methionine-dependent methyltransferases"/>
    <property type="match status" value="1"/>
</dbReference>
<reference evidence="2 3" key="1">
    <citation type="journal article" date="2019" name="ISME J.">
        <title>Insights into ecological role of a new deltaproteobacterial order Candidatus Acidulodesulfobacterales by metagenomics and metatranscriptomics.</title>
        <authorList>
            <person name="Tan S."/>
            <person name="Liu J."/>
            <person name="Fang Y."/>
            <person name="Hedlund B.P."/>
            <person name="Lian Z.H."/>
            <person name="Huang L.Y."/>
            <person name="Li J.T."/>
            <person name="Huang L.N."/>
            <person name="Li W.J."/>
            <person name="Jiang H.C."/>
            <person name="Dong H.L."/>
            <person name="Shu W.S."/>
        </authorList>
    </citation>
    <scope>NUCLEOTIDE SEQUENCE [LARGE SCALE GENOMIC DNA]</scope>
    <source>
        <strain evidence="2">AP2</strain>
    </source>
</reference>
<dbReference type="Pfam" id="PF13847">
    <property type="entry name" value="Methyltransf_31"/>
    <property type="match status" value="1"/>
</dbReference>
<gene>
    <name evidence="2" type="ORF">EVJ46_07560</name>
</gene>
<name>A0A519BFJ7_ACIG2</name>
<dbReference type="GO" id="GO:0030798">
    <property type="term" value="F:trans-aconitate 2-methyltransferase activity"/>
    <property type="evidence" value="ECO:0007669"/>
    <property type="project" value="InterPro"/>
</dbReference>
<dbReference type="SUPFAM" id="SSF53335">
    <property type="entry name" value="S-adenosyl-L-methionine-dependent methyltransferases"/>
    <property type="match status" value="1"/>
</dbReference>
<organism evidence="2 3">
    <name type="scientific">Acididesulfobacter guangdongensis</name>
    <dbReference type="NCBI Taxonomy" id="2597225"/>
    <lineage>
        <taxon>Bacteria</taxon>
        <taxon>Deltaproteobacteria</taxon>
        <taxon>Candidatus Acidulodesulfobacterales</taxon>
        <taxon>Candidatus Acididesulfobacter</taxon>
    </lineage>
</organism>
<evidence type="ECO:0000259" key="1">
    <source>
        <dbReference type="Pfam" id="PF13847"/>
    </source>
</evidence>
<accession>A0A519BFJ7</accession>